<dbReference type="AlphaFoldDB" id="A0AA37WXC7"/>
<reference evidence="2 3" key="1">
    <citation type="journal article" date="2014" name="Int. J. Syst. Evol. Microbiol.">
        <title>Complete genome sequence of Corynebacterium casei LMG S-19264T (=DSM 44701T), isolated from a smear-ripened cheese.</title>
        <authorList>
            <consortium name="US DOE Joint Genome Institute (JGI-PGF)"/>
            <person name="Walter F."/>
            <person name="Albersmeier A."/>
            <person name="Kalinowski J."/>
            <person name="Ruckert C."/>
        </authorList>
    </citation>
    <scope>NUCLEOTIDE SEQUENCE [LARGE SCALE GENOMIC DNA]</scope>
    <source>
        <strain evidence="2 3">NBRC 112785</strain>
    </source>
</reference>
<name>A0AA37WXC7_9GAMM</name>
<dbReference type="Pfam" id="PF04338">
    <property type="entry name" value="DUF481"/>
    <property type="match status" value="1"/>
</dbReference>
<evidence type="ECO:0000313" key="2">
    <source>
        <dbReference type="EMBL" id="GLS83299.1"/>
    </source>
</evidence>
<dbReference type="EMBL" id="BSPO01000002">
    <property type="protein sequence ID" value="GLS83299.1"/>
    <property type="molecule type" value="Genomic_DNA"/>
</dbReference>
<accession>A0AA37WXC7</accession>
<feature type="signal peptide" evidence="1">
    <location>
        <begin position="1"/>
        <end position="18"/>
    </location>
</feature>
<organism evidence="2 3">
    <name type="scientific">Paraferrimonas haliotis</name>
    <dbReference type="NCBI Taxonomy" id="2013866"/>
    <lineage>
        <taxon>Bacteria</taxon>
        <taxon>Pseudomonadati</taxon>
        <taxon>Pseudomonadota</taxon>
        <taxon>Gammaproteobacteria</taxon>
        <taxon>Alteromonadales</taxon>
        <taxon>Ferrimonadaceae</taxon>
        <taxon>Paraferrimonas</taxon>
    </lineage>
</organism>
<evidence type="ECO:0000256" key="1">
    <source>
        <dbReference type="SAM" id="SignalP"/>
    </source>
</evidence>
<dbReference type="InterPro" id="IPR007433">
    <property type="entry name" value="DUF481"/>
</dbReference>
<dbReference type="RefSeq" id="WP_095497143.1">
    <property type="nucleotide sequence ID" value="NZ_BSPO01000002.1"/>
</dbReference>
<dbReference type="Proteomes" id="UP001157439">
    <property type="component" value="Unassembled WGS sequence"/>
</dbReference>
<comment type="caution">
    <text evidence="2">The sequence shown here is derived from an EMBL/GenBank/DDBJ whole genome shotgun (WGS) entry which is preliminary data.</text>
</comment>
<keyword evidence="1" id="KW-0732">Signal</keyword>
<proteinExistence type="predicted"/>
<evidence type="ECO:0000313" key="3">
    <source>
        <dbReference type="Proteomes" id="UP001157439"/>
    </source>
</evidence>
<evidence type="ECO:0008006" key="4">
    <source>
        <dbReference type="Google" id="ProtNLM"/>
    </source>
</evidence>
<gene>
    <name evidence="2" type="ORF">GCM10007894_12760</name>
</gene>
<sequence>MKLRCLLPLILVATPAWAIVPPEYEDPETPFSAEVEFGLQVTSGNTTASSVNGRTKLIYETDDNKQEGNLRAYFASDSEKTTAEQYQVQFQSDHKFSDGDYLYGRGDLSWDTFGSFTKQYIVSTGYGFDAIKTRKSKLSFEAGPGYRYSLPNVSTEVPDPHPTREIIFRAASKFEQKLQQYTTLNADLTTEVGQENTVTTLDLSYKNLFFRDWALKVGLFVRHNKVVPADSKRTDTVTTINLLYTFE</sequence>
<feature type="chain" id="PRO_5041435957" description="Salt-induced outer membrane protein" evidence="1">
    <location>
        <begin position="19"/>
        <end position="247"/>
    </location>
</feature>
<keyword evidence="3" id="KW-1185">Reference proteome</keyword>
<protein>
    <recommendedName>
        <fullName evidence="4">Salt-induced outer membrane protein</fullName>
    </recommendedName>
</protein>